<dbReference type="OrthoDB" id="9757771at2"/>
<keyword evidence="3" id="KW-1133">Transmembrane helix</keyword>
<dbReference type="InterPro" id="IPR045851">
    <property type="entry name" value="AMP-bd_C_sf"/>
</dbReference>
<keyword evidence="6" id="KW-0548">Nucleotidyltransferase</keyword>
<evidence type="ECO:0000259" key="5">
    <source>
        <dbReference type="Pfam" id="PF13193"/>
    </source>
</evidence>
<dbReference type="InterPro" id="IPR025110">
    <property type="entry name" value="AMP-bd_C"/>
</dbReference>
<evidence type="ECO:0000259" key="4">
    <source>
        <dbReference type="Pfam" id="PF00501"/>
    </source>
</evidence>
<dbReference type="AlphaFoldDB" id="A0A430J8X3"/>
<feature type="transmembrane region" description="Helical" evidence="3">
    <location>
        <begin position="98"/>
        <end position="120"/>
    </location>
</feature>
<dbReference type="PROSITE" id="PS00455">
    <property type="entry name" value="AMP_BINDING"/>
    <property type="match status" value="1"/>
</dbReference>
<keyword evidence="6" id="KW-0808">Transferase</keyword>
<keyword evidence="3" id="KW-0812">Transmembrane</keyword>
<dbReference type="GO" id="GO:0016878">
    <property type="term" value="F:acid-thiol ligase activity"/>
    <property type="evidence" value="ECO:0007669"/>
    <property type="project" value="UniProtKB-ARBA"/>
</dbReference>
<reference evidence="6 7" key="1">
    <citation type="submission" date="2018-12" db="EMBL/GenBank/DDBJ databases">
        <title>Bacillus ochoae sp. nov., Paenibacillus whitsoniae sp. nov., Paenibacillus spiritus sp. nov. Isolated from the Mars Exploration Rover during spacecraft assembly.</title>
        <authorList>
            <person name="Seuylemezian A."/>
            <person name="Vaishampayan P."/>
        </authorList>
    </citation>
    <scope>NUCLEOTIDE SEQUENCE [LARGE SCALE GENOMIC DNA]</scope>
    <source>
        <strain evidence="6 7">MER 54</strain>
    </source>
</reference>
<evidence type="ECO:0000313" key="7">
    <source>
        <dbReference type="Proteomes" id="UP000276128"/>
    </source>
</evidence>
<evidence type="ECO:0000256" key="2">
    <source>
        <dbReference type="ARBA" id="ARBA00022598"/>
    </source>
</evidence>
<dbReference type="EC" id="2.7.7.58" evidence="6"/>
<dbReference type="Gene3D" id="3.40.50.12780">
    <property type="entry name" value="N-terminal domain of ligase-like"/>
    <property type="match status" value="1"/>
</dbReference>
<dbReference type="InterPro" id="IPR020845">
    <property type="entry name" value="AMP-binding_CS"/>
</dbReference>
<feature type="domain" description="AMP-binding enzyme C-terminal" evidence="5">
    <location>
        <begin position="525"/>
        <end position="601"/>
    </location>
</feature>
<feature type="domain" description="AMP-dependent synthetase/ligase" evidence="4">
    <location>
        <begin position="44"/>
        <end position="474"/>
    </location>
</feature>
<keyword evidence="2 6" id="KW-0436">Ligase</keyword>
<dbReference type="Gene3D" id="3.40.50.980">
    <property type="match status" value="1"/>
</dbReference>
<dbReference type="SUPFAM" id="SSF56801">
    <property type="entry name" value="Acetyl-CoA synthetase-like"/>
    <property type="match status" value="1"/>
</dbReference>
<dbReference type="RefSeq" id="WP_126143555.1">
    <property type="nucleotide sequence ID" value="NZ_RXHU01000074.1"/>
</dbReference>
<dbReference type="EMBL" id="RXHU01000074">
    <property type="protein sequence ID" value="RTE06430.1"/>
    <property type="molecule type" value="Genomic_DNA"/>
</dbReference>
<dbReference type="FunFam" id="3.30.300.30:FF:000008">
    <property type="entry name" value="2,3-dihydroxybenzoate-AMP ligase"/>
    <property type="match status" value="1"/>
</dbReference>
<dbReference type="Pfam" id="PF00501">
    <property type="entry name" value="AMP-binding"/>
    <property type="match status" value="1"/>
</dbReference>
<comment type="similarity">
    <text evidence="1">Belongs to the ATP-dependent AMP-binding enzyme family.</text>
</comment>
<evidence type="ECO:0000256" key="1">
    <source>
        <dbReference type="ARBA" id="ARBA00006432"/>
    </source>
</evidence>
<dbReference type="Proteomes" id="UP000276128">
    <property type="component" value="Unassembled WGS sequence"/>
</dbReference>
<dbReference type="Pfam" id="PF13193">
    <property type="entry name" value="AMP-binding_C"/>
    <property type="match status" value="1"/>
</dbReference>
<sequence length="617" mass="66394">MTRHFNEQAYAQLKKDCPTWPADKAAEYRSAGLWEGLTLGDMLADRAARFGEKVAVVSGETRLSYSALYEQAGKLTAGLLQLGVQPTDRVVVQMTNRYEFFTVIFALFRIGALPVFALPLHRLSEIRYLCEFSEAKAYVIPDTDAGFDYRGLAAQVQEQVPTLKHVLVAGEPGAFLSLEQLAEAGAGVGAREGAGAEAGAEAREGAWTKASVEAGAEAGEGAGGGARAKARFEAGAEAREGAGTGVEVGDQQEQLRWPLVNSSDVAFLQLSGGSTGLPKLIPRTHDDYMYSFRRSNEICGITERSVYMAALPVAHNFPLSSPGVLGTLYAGGTIVLAARPSPDDAFPLIAKERVTITALVPPLALVWMEAAAQRRPDLSSLQVLQVGGAKFSAEAAGRVRQVLGCQLQQVYGMAEGLVNYTRLDDAEEIIVNTQGRPMSDWDEVRVVDENDAEVAPGEVGELLTRGPYTIRGYYKAEAHNAKAFTSDGFYRTGDLVKVDEQGYVTVDGRAKDQINRGGDKIAAEEVENHLLAHPAVFDAALVAMPDAFLGERSCAFIILREGAAATGPELKTFLRGRGLSAYKIPDRIEFTDAFPQTNVGKVSKKALRERLLTPTNS</sequence>
<keyword evidence="7" id="KW-1185">Reference proteome</keyword>
<accession>A0A430J8X3</accession>
<evidence type="ECO:0000256" key="3">
    <source>
        <dbReference type="SAM" id="Phobius"/>
    </source>
</evidence>
<gene>
    <name evidence="6" type="primary">entE</name>
    <name evidence="6" type="ORF">EJQ19_22855</name>
</gene>
<dbReference type="FunFam" id="2.30.38.10:FF:000003">
    <property type="entry name" value="Vibriobactin-specific 2,3-dihydroxybenzoate-AMP ligase"/>
    <property type="match status" value="1"/>
</dbReference>
<protein>
    <submittedName>
        <fullName evidence="6">2,3-dihydroxybenzoate-AMP ligase</fullName>
        <ecNumber evidence="6">2.7.7.58</ecNumber>
    </submittedName>
</protein>
<dbReference type="CDD" id="cd05920">
    <property type="entry name" value="23DHB-AMP_lg"/>
    <property type="match status" value="1"/>
</dbReference>
<proteinExistence type="inferred from homology"/>
<dbReference type="InterPro" id="IPR042099">
    <property type="entry name" value="ANL_N_sf"/>
</dbReference>
<dbReference type="FunFam" id="3.40.50.980:FF:000003">
    <property type="entry name" value="Vibriobactin-specific 2,3-dihydroxybenzoate-AMP ligase"/>
    <property type="match status" value="1"/>
</dbReference>
<dbReference type="PANTHER" id="PTHR43767">
    <property type="entry name" value="LONG-CHAIN-FATTY-ACID--COA LIGASE"/>
    <property type="match status" value="1"/>
</dbReference>
<keyword evidence="3" id="KW-0472">Membrane</keyword>
<dbReference type="PANTHER" id="PTHR43767:SF1">
    <property type="entry name" value="NONRIBOSOMAL PEPTIDE SYNTHASE PES1 (EUROFUNG)-RELATED"/>
    <property type="match status" value="1"/>
</dbReference>
<dbReference type="Gene3D" id="3.30.300.30">
    <property type="match status" value="1"/>
</dbReference>
<comment type="caution">
    <text evidence="6">The sequence shown here is derived from an EMBL/GenBank/DDBJ whole genome shotgun (WGS) entry which is preliminary data.</text>
</comment>
<dbReference type="GO" id="GO:0016779">
    <property type="term" value="F:nucleotidyltransferase activity"/>
    <property type="evidence" value="ECO:0007669"/>
    <property type="project" value="UniProtKB-KW"/>
</dbReference>
<evidence type="ECO:0000313" key="6">
    <source>
        <dbReference type="EMBL" id="RTE06430.1"/>
    </source>
</evidence>
<dbReference type="InterPro" id="IPR000873">
    <property type="entry name" value="AMP-dep_synth/lig_dom"/>
</dbReference>
<name>A0A430J8X3_9BACL</name>
<organism evidence="6 7">
    <name type="scientific">Paenibacillus whitsoniae</name>
    <dbReference type="NCBI Taxonomy" id="2496558"/>
    <lineage>
        <taxon>Bacteria</taxon>
        <taxon>Bacillati</taxon>
        <taxon>Bacillota</taxon>
        <taxon>Bacilli</taxon>
        <taxon>Bacillales</taxon>
        <taxon>Paenibacillaceae</taxon>
        <taxon>Paenibacillus</taxon>
    </lineage>
</organism>
<dbReference type="InterPro" id="IPR050237">
    <property type="entry name" value="ATP-dep_AMP-bd_enzyme"/>
</dbReference>